<name>A0A0B4N1B2_9BACT</name>
<dbReference type="EMBL" id="KJ631403">
    <property type="protein sequence ID" value="AIF26247.1"/>
    <property type="molecule type" value="Genomic_DNA"/>
</dbReference>
<organism evidence="2">
    <name type="scientific">uncultured bacterium Lq_007_G03</name>
    <dbReference type="NCBI Taxonomy" id="1489288"/>
    <lineage>
        <taxon>Bacteria</taxon>
        <taxon>environmental samples</taxon>
    </lineage>
</organism>
<evidence type="ECO:0000259" key="1">
    <source>
        <dbReference type="Pfam" id="PF03466"/>
    </source>
</evidence>
<sequence length="107" mass="12535">MNKGHAVRLIQDQLFEQFALSPRVLLETHNLEAAKGIAARTGSVLLMPRSFVSDASPDRARIHIYPLRHSEFNYKFFICCRKDTHLTRYEQDLISIVNRRMQAFRME</sequence>
<dbReference type="Gene3D" id="3.40.190.290">
    <property type="match status" value="1"/>
</dbReference>
<dbReference type="Pfam" id="PF03466">
    <property type="entry name" value="LysR_substrate"/>
    <property type="match status" value="1"/>
</dbReference>
<dbReference type="SUPFAM" id="SSF53850">
    <property type="entry name" value="Periplasmic binding protein-like II"/>
    <property type="match status" value="1"/>
</dbReference>
<dbReference type="AlphaFoldDB" id="A0A0B4N1B2"/>
<proteinExistence type="predicted"/>
<accession>A0A0B4N1B2</accession>
<feature type="domain" description="LysR substrate-binding" evidence="1">
    <location>
        <begin position="2"/>
        <end position="101"/>
    </location>
</feature>
<evidence type="ECO:0000313" key="2">
    <source>
        <dbReference type="EMBL" id="AIF26247.1"/>
    </source>
</evidence>
<protein>
    <submittedName>
        <fullName evidence="2">Putative lysR substrate binding domain protein</fullName>
    </submittedName>
</protein>
<reference evidence="2" key="1">
    <citation type="submission" date="2014-03" db="EMBL/GenBank/DDBJ databases">
        <title>A sequence of cellulolytic fosmid clone of goat rumen metagenome.</title>
        <authorList>
            <person name="Lee K.-T."/>
            <person name="Kim J.-Y."/>
            <person name="Kim Y.-J."/>
            <person name="Ahn J.-H."/>
            <person name="Park M.-N."/>
            <person name="Kim J.-H."/>
            <person name="Kim T.-H."/>
        </authorList>
    </citation>
    <scope>NUCLEOTIDE SEQUENCE</scope>
</reference>
<dbReference type="CDD" id="cd05466">
    <property type="entry name" value="PBP2_LTTR_substrate"/>
    <property type="match status" value="1"/>
</dbReference>
<dbReference type="InterPro" id="IPR005119">
    <property type="entry name" value="LysR_subst-bd"/>
</dbReference>